<evidence type="ECO:0000256" key="2">
    <source>
        <dbReference type="ARBA" id="ARBA00022475"/>
    </source>
</evidence>
<comment type="caution">
    <text evidence="8">The sequence shown here is derived from an EMBL/GenBank/DDBJ whole genome shotgun (WGS) entry which is preliminary data.</text>
</comment>
<organism evidence="8 9">
    <name type="scientific">Nocardioides jiangsuensis</name>
    <dbReference type="NCBI Taxonomy" id="2866161"/>
    <lineage>
        <taxon>Bacteria</taxon>
        <taxon>Bacillati</taxon>
        <taxon>Actinomycetota</taxon>
        <taxon>Actinomycetes</taxon>
        <taxon>Propionibacteriales</taxon>
        <taxon>Nocardioidaceae</taxon>
        <taxon>Nocardioides</taxon>
    </lineage>
</organism>
<dbReference type="InterPro" id="IPR051791">
    <property type="entry name" value="Pra-immunoreactive"/>
</dbReference>
<sequence>MTEGGFSPIPREARPYQGRRAGLVTRVTANVVDVLVAVAILLAAYAGLNGLRFLVSPRSFSFTDLSPLPSVAAALVVLAGYLTATWATTGRSYGCHLMGLRVVGRDGGRLGPFAALLRSLFCVLFPLGLLWCAVDGSRRSVQDVVLRTAVVYDWQPRGETGFRRA</sequence>
<dbReference type="EMBL" id="JAIEZQ010000001">
    <property type="protein sequence ID" value="MBY9073405.1"/>
    <property type="molecule type" value="Genomic_DNA"/>
</dbReference>
<dbReference type="Pfam" id="PF06271">
    <property type="entry name" value="RDD"/>
    <property type="match status" value="1"/>
</dbReference>
<evidence type="ECO:0000259" key="7">
    <source>
        <dbReference type="Pfam" id="PF06271"/>
    </source>
</evidence>
<dbReference type="InterPro" id="IPR010432">
    <property type="entry name" value="RDD"/>
</dbReference>
<name>A0ABS7RI10_9ACTN</name>
<keyword evidence="4 6" id="KW-1133">Transmembrane helix</keyword>
<evidence type="ECO:0000313" key="9">
    <source>
        <dbReference type="Proteomes" id="UP000754710"/>
    </source>
</evidence>
<dbReference type="Proteomes" id="UP000754710">
    <property type="component" value="Unassembled WGS sequence"/>
</dbReference>
<feature type="domain" description="RDD" evidence="7">
    <location>
        <begin position="21"/>
        <end position="145"/>
    </location>
</feature>
<evidence type="ECO:0000256" key="5">
    <source>
        <dbReference type="ARBA" id="ARBA00023136"/>
    </source>
</evidence>
<protein>
    <submittedName>
        <fullName evidence="8">RDD family protein</fullName>
    </submittedName>
</protein>
<feature type="transmembrane region" description="Helical" evidence="6">
    <location>
        <begin position="68"/>
        <end position="89"/>
    </location>
</feature>
<evidence type="ECO:0000256" key="3">
    <source>
        <dbReference type="ARBA" id="ARBA00022692"/>
    </source>
</evidence>
<evidence type="ECO:0000256" key="1">
    <source>
        <dbReference type="ARBA" id="ARBA00004651"/>
    </source>
</evidence>
<keyword evidence="9" id="KW-1185">Reference proteome</keyword>
<reference evidence="8 9" key="1">
    <citation type="submission" date="2021-08" db="EMBL/GenBank/DDBJ databases">
        <title>Nocardioides bacterium WL0053 sp. nov., isolated from the sediment.</title>
        <authorList>
            <person name="Wang L."/>
            <person name="Zhang D."/>
            <person name="Zhang A."/>
        </authorList>
    </citation>
    <scope>NUCLEOTIDE SEQUENCE [LARGE SCALE GENOMIC DNA]</scope>
    <source>
        <strain evidence="8 9">WL0053</strain>
    </source>
</reference>
<dbReference type="PANTHER" id="PTHR36115:SF6">
    <property type="entry name" value="PROLINE-RICH ANTIGEN HOMOLOG"/>
    <property type="match status" value="1"/>
</dbReference>
<gene>
    <name evidence="8" type="ORF">K1X13_01100</name>
</gene>
<evidence type="ECO:0000313" key="8">
    <source>
        <dbReference type="EMBL" id="MBY9073405.1"/>
    </source>
</evidence>
<proteinExistence type="predicted"/>
<feature type="transmembrane region" description="Helical" evidence="6">
    <location>
        <begin position="110"/>
        <end position="131"/>
    </location>
</feature>
<evidence type="ECO:0000256" key="4">
    <source>
        <dbReference type="ARBA" id="ARBA00022989"/>
    </source>
</evidence>
<dbReference type="PANTHER" id="PTHR36115">
    <property type="entry name" value="PROLINE-RICH ANTIGEN HOMOLOG-RELATED"/>
    <property type="match status" value="1"/>
</dbReference>
<keyword evidence="2" id="KW-1003">Cell membrane</keyword>
<dbReference type="RefSeq" id="WP_221023207.1">
    <property type="nucleotide sequence ID" value="NZ_JAIEZQ010000001.1"/>
</dbReference>
<keyword evidence="5 6" id="KW-0472">Membrane</keyword>
<evidence type="ECO:0000256" key="6">
    <source>
        <dbReference type="SAM" id="Phobius"/>
    </source>
</evidence>
<accession>A0ABS7RI10</accession>
<keyword evidence="3 6" id="KW-0812">Transmembrane</keyword>
<comment type="subcellular location">
    <subcellularLocation>
        <location evidence="1">Cell membrane</location>
        <topology evidence="1">Multi-pass membrane protein</topology>
    </subcellularLocation>
</comment>
<feature type="transmembrane region" description="Helical" evidence="6">
    <location>
        <begin position="27"/>
        <end position="48"/>
    </location>
</feature>